<comment type="caution">
    <text evidence="1">The sequence shown here is derived from an EMBL/GenBank/DDBJ whole genome shotgun (WGS) entry which is preliminary data.</text>
</comment>
<gene>
    <name evidence="1" type="ORF">LOK49_LG02G03835</name>
</gene>
<dbReference type="Proteomes" id="UP001060215">
    <property type="component" value="Chromosome 3"/>
</dbReference>
<evidence type="ECO:0000313" key="1">
    <source>
        <dbReference type="EMBL" id="KAI8026818.1"/>
    </source>
</evidence>
<sequence>MAISKALIALMVLSLLVLDLVQAVHTNQETSNTLAGSTIGKPMDCGAACAARCRLSSRPRLCKRACGTCCGRCQCVPPGTSGNLDSCPCYATMTTRNNQHKCP</sequence>
<dbReference type="EMBL" id="CM045760">
    <property type="protein sequence ID" value="KAI8026818.1"/>
    <property type="molecule type" value="Genomic_DNA"/>
</dbReference>
<organism evidence="1 2">
    <name type="scientific">Camellia lanceoleosa</name>
    <dbReference type="NCBI Taxonomy" id="1840588"/>
    <lineage>
        <taxon>Eukaryota</taxon>
        <taxon>Viridiplantae</taxon>
        <taxon>Streptophyta</taxon>
        <taxon>Embryophyta</taxon>
        <taxon>Tracheophyta</taxon>
        <taxon>Spermatophyta</taxon>
        <taxon>Magnoliopsida</taxon>
        <taxon>eudicotyledons</taxon>
        <taxon>Gunneridae</taxon>
        <taxon>Pentapetalae</taxon>
        <taxon>asterids</taxon>
        <taxon>Ericales</taxon>
        <taxon>Theaceae</taxon>
        <taxon>Camellia</taxon>
    </lineage>
</organism>
<reference evidence="1 2" key="1">
    <citation type="journal article" date="2022" name="Plant J.">
        <title>Chromosome-level genome of Camellia lanceoleosa provides a valuable resource for understanding genome evolution and self-incompatibility.</title>
        <authorList>
            <person name="Gong W."/>
            <person name="Xiao S."/>
            <person name="Wang L."/>
            <person name="Liao Z."/>
            <person name="Chang Y."/>
            <person name="Mo W."/>
            <person name="Hu G."/>
            <person name="Li W."/>
            <person name="Zhao G."/>
            <person name="Zhu H."/>
            <person name="Hu X."/>
            <person name="Ji K."/>
            <person name="Xiang X."/>
            <person name="Song Q."/>
            <person name="Yuan D."/>
            <person name="Jin S."/>
            <person name="Zhang L."/>
        </authorList>
    </citation>
    <scope>NUCLEOTIDE SEQUENCE [LARGE SCALE GENOMIC DNA]</scope>
    <source>
        <strain evidence="1">SQ_2022a</strain>
    </source>
</reference>
<keyword evidence="2" id="KW-1185">Reference proteome</keyword>
<evidence type="ECO:0000313" key="2">
    <source>
        <dbReference type="Proteomes" id="UP001060215"/>
    </source>
</evidence>
<accession>A0ACC0IP35</accession>
<name>A0ACC0IP35_9ERIC</name>
<proteinExistence type="predicted"/>
<protein>
    <submittedName>
        <fullName evidence="1">Snakin-2</fullName>
    </submittedName>
</protein>